<evidence type="ECO:0000313" key="1">
    <source>
        <dbReference type="EMBL" id="KAJ7775324.1"/>
    </source>
</evidence>
<accession>A0AAD7JZR4</accession>
<gene>
    <name evidence="1" type="ORF">B0H16DRAFT_41860</name>
</gene>
<organism evidence="1 2">
    <name type="scientific">Mycena metata</name>
    <dbReference type="NCBI Taxonomy" id="1033252"/>
    <lineage>
        <taxon>Eukaryota</taxon>
        <taxon>Fungi</taxon>
        <taxon>Dikarya</taxon>
        <taxon>Basidiomycota</taxon>
        <taxon>Agaricomycotina</taxon>
        <taxon>Agaricomycetes</taxon>
        <taxon>Agaricomycetidae</taxon>
        <taxon>Agaricales</taxon>
        <taxon>Marasmiineae</taxon>
        <taxon>Mycenaceae</taxon>
        <taxon>Mycena</taxon>
    </lineage>
</organism>
<keyword evidence="2" id="KW-1185">Reference proteome</keyword>
<evidence type="ECO:0000313" key="2">
    <source>
        <dbReference type="Proteomes" id="UP001215598"/>
    </source>
</evidence>
<proteinExistence type="predicted"/>
<protein>
    <submittedName>
        <fullName evidence="1">Uncharacterized protein</fullName>
    </submittedName>
</protein>
<comment type="caution">
    <text evidence="1">The sequence shown here is derived from an EMBL/GenBank/DDBJ whole genome shotgun (WGS) entry which is preliminary data.</text>
</comment>
<dbReference type="EMBL" id="JARKIB010000010">
    <property type="protein sequence ID" value="KAJ7775324.1"/>
    <property type="molecule type" value="Genomic_DNA"/>
</dbReference>
<name>A0AAD7JZR4_9AGAR</name>
<sequence>MAAESYLYSSYQQLLNPMHCLFWIRRSTGLLSIDFGSDFSDAGDNSGPRRYASAGTGIISNRHSITSLDTSDEELLAIEWLSLEQFHEICYWNLSKVRPISSYAVSASARINLGAVIAKSSLEQGAVTLLQYAEPFDLYPITVWPECGERMDDGQIRFDSHSISNIVLEFEIGAQYPNAWLTQANPSTWLNQTNPGTWLSQANHIFERLQVTTPADLESYALVDFVRFHLRIPPIAEDSPAGYLFTRPQEYFGCGPGSLDQPDHLADWSLHPSATDRLSSTEAEHLGFPPFHLTSEIYLRSWNASVYAGLRKFHAAKGFDPASQDIARHLGCPLYKLPSDPHVPLVHGTYTIPI</sequence>
<reference evidence="1" key="1">
    <citation type="submission" date="2023-03" db="EMBL/GenBank/DDBJ databases">
        <title>Massive genome expansion in bonnet fungi (Mycena s.s.) driven by repeated elements and novel gene families across ecological guilds.</title>
        <authorList>
            <consortium name="Lawrence Berkeley National Laboratory"/>
            <person name="Harder C.B."/>
            <person name="Miyauchi S."/>
            <person name="Viragh M."/>
            <person name="Kuo A."/>
            <person name="Thoen E."/>
            <person name="Andreopoulos B."/>
            <person name="Lu D."/>
            <person name="Skrede I."/>
            <person name="Drula E."/>
            <person name="Henrissat B."/>
            <person name="Morin E."/>
            <person name="Kohler A."/>
            <person name="Barry K."/>
            <person name="LaButti K."/>
            <person name="Morin E."/>
            <person name="Salamov A."/>
            <person name="Lipzen A."/>
            <person name="Mereny Z."/>
            <person name="Hegedus B."/>
            <person name="Baldrian P."/>
            <person name="Stursova M."/>
            <person name="Weitz H."/>
            <person name="Taylor A."/>
            <person name="Grigoriev I.V."/>
            <person name="Nagy L.G."/>
            <person name="Martin F."/>
            <person name="Kauserud H."/>
        </authorList>
    </citation>
    <scope>NUCLEOTIDE SEQUENCE</scope>
    <source>
        <strain evidence="1">CBHHK182m</strain>
    </source>
</reference>
<dbReference type="AlphaFoldDB" id="A0AAD7JZR4"/>
<dbReference type="Proteomes" id="UP001215598">
    <property type="component" value="Unassembled WGS sequence"/>
</dbReference>